<dbReference type="InterPro" id="IPR009057">
    <property type="entry name" value="Homeodomain-like_sf"/>
</dbReference>
<sequence>MYKEWRQRAFSPNQRIIADFIPKNEQRVLYMTEQEIADELKLSIASVSRFWKAAGYKHAKDFKSQLRFRFESTPSVKMRDAMQRTGGTSLPLTLLDICSHHLEETQRYLTDELLQRSVDTLIAARYIYVHSPGPCSGLAELLSYRLARFGLDLKRMAASGHELLETLMHAGKKDVVLIFGFVQLLPETEVILDQAQEAGYQVILITDRLVFPRSQDADIVLYAGRGEVWEFHSMVGPTYIIENLILGIGVARKDASLRKLDKLQQLRAQYGSKLPRS</sequence>
<dbReference type="InterPro" id="IPR036388">
    <property type="entry name" value="WH-like_DNA-bd_sf"/>
</dbReference>
<keyword evidence="3" id="KW-1185">Reference proteome</keyword>
<dbReference type="Gene3D" id="3.40.50.10490">
    <property type="entry name" value="Glucose-6-phosphate isomerase like protein, domain 1"/>
    <property type="match status" value="1"/>
</dbReference>
<dbReference type="GO" id="GO:0097367">
    <property type="term" value="F:carbohydrate derivative binding"/>
    <property type="evidence" value="ECO:0007669"/>
    <property type="project" value="InterPro"/>
</dbReference>
<name>A0A2Z2KJC8_9BACL</name>
<protein>
    <submittedName>
        <fullName evidence="2">RpiR family transcriptional regulator</fullName>
    </submittedName>
</protein>
<dbReference type="GO" id="GO:0003700">
    <property type="term" value="F:DNA-binding transcription factor activity"/>
    <property type="evidence" value="ECO:0007669"/>
    <property type="project" value="InterPro"/>
</dbReference>
<proteinExistence type="predicted"/>
<dbReference type="Proteomes" id="UP000249890">
    <property type="component" value="Chromosome"/>
</dbReference>
<dbReference type="RefSeq" id="WP_087913904.1">
    <property type="nucleotide sequence ID" value="NZ_CP021780.1"/>
</dbReference>
<dbReference type="InterPro" id="IPR000281">
    <property type="entry name" value="HTH_RpiR"/>
</dbReference>
<feature type="domain" description="HTH rpiR-type" evidence="1">
    <location>
        <begin position="1"/>
        <end position="73"/>
    </location>
</feature>
<dbReference type="KEGG" id="pdh:B9T62_03120"/>
<organism evidence="2 3">
    <name type="scientific">Paenibacillus donghaensis</name>
    <dbReference type="NCBI Taxonomy" id="414771"/>
    <lineage>
        <taxon>Bacteria</taxon>
        <taxon>Bacillati</taxon>
        <taxon>Bacillota</taxon>
        <taxon>Bacilli</taxon>
        <taxon>Bacillales</taxon>
        <taxon>Paenibacillaceae</taxon>
        <taxon>Paenibacillus</taxon>
    </lineage>
</organism>
<dbReference type="SUPFAM" id="SSF46689">
    <property type="entry name" value="Homeodomain-like"/>
    <property type="match status" value="1"/>
</dbReference>
<dbReference type="AlphaFoldDB" id="A0A2Z2KJC8"/>
<gene>
    <name evidence="2" type="ORF">B9T62_03120</name>
</gene>
<dbReference type="Gene3D" id="1.10.10.10">
    <property type="entry name" value="Winged helix-like DNA-binding domain superfamily/Winged helix DNA-binding domain"/>
    <property type="match status" value="1"/>
</dbReference>
<dbReference type="EMBL" id="CP021780">
    <property type="protein sequence ID" value="ASA19881.1"/>
    <property type="molecule type" value="Genomic_DNA"/>
</dbReference>
<dbReference type="PANTHER" id="PTHR30514">
    <property type="entry name" value="GLUCOKINASE"/>
    <property type="match status" value="1"/>
</dbReference>
<dbReference type="GO" id="GO:0003677">
    <property type="term" value="F:DNA binding"/>
    <property type="evidence" value="ECO:0007669"/>
    <property type="project" value="InterPro"/>
</dbReference>
<dbReference type="CDD" id="cd05013">
    <property type="entry name" value="SIS_RpiR"/>
    <property type="match status" value="1"/>
</dbReference>
<dbReference type="GO" id="GO:1901135">
    <property type="term" value="P:carbohydrate derivative metabolic process"/>
    <property type="evidence" value="ECO:0007669"/>
    <property type="project" value="InterPro"/>
</dbReference>
<dbReference type="OrthoDB" id="370421at2"/>
<dbReference type="PROSITE" id="PS51071">
    <property type="entry name" value="HTH_RPIR"/>
    <property type="match status" value="1"/>
</dbReference>
<dbReference type="InterPro" id="IPR047640">
    <property type="entry name" value="RpiR-like"/>
</dbReference>
<dbReference type="PANTHER" id="PTHR30514:SF18">
    <property type="entry name" value="RPIR-FAMILY TRANSCRIPTIONAL REGULATOR"/>
    <property type="match status" value="1"/>
</dbReference>
<reference evidence="2 3" key="1">
    <citation type="submission" date="2017-06" db="EMBL/GenBank/DDBJ databases">
        <title>Complete genome sequence of Paenibacillus donghaensis KCTC 13049T isolated from East Sea sediment, South Korea.</title>
        <authorList>
            <person name="Jung B.K."/>
            <person name="Hong S.-J."/>
            <person name="Shin J.-H."/>
        </authorList>
    </citation>
    <scope>NUCLEOTIDE SEQUENCE [LARGE SCALE GENOMIC DNA]</scope>
    <source>
        <strain evidence="2 3">KCTC 13049</strain>
    </source>
</reference>
<evidence type="ECO:0000259" key="1">
    <source>
        <dbReference type="PROSITE" id="PS51071"/>
    </source>
</evidence>
<dbReference type="InterPro" id="IPR035472">
    <property type="entry name" value="RpiR-like_SIS"/>
</dbReference>
<evidence type="ECO:0000313" key="2">
    <source>
        <dbReference type="EMBL" id="ASA19881.1"/>
    </source>
</evidence>
<evidence type="ECO:0000313" key="3">
    <source>
        <dbReference type="Proteomes" id="UP000249890"/>
    </source>
</evidence>
<dbReference type="InterPro" id="IPR046348">
    <property type="entry name" value="SIS_dom_sf"/>
</dbReference>
<dbReference type="Pfam" id="PF01418">
    <property type="entry name" value="HTH_6"/>
    <property type="match status" value="1"/>
</dbReference>
<dbReference type="SUPFAM" id="SSF53697">
    <property type="entry name" value="SIS domain"/>
    <property type="match status" value="1"/>
</dbReference>
<accession>A0A2Z2KJC8</accession>